<comment type="caution">
    <text evidence="2">The sequence shown here is derived from an EMBL/GenBank/DDBJ whole genome shotgun (WGS) entry which is preliminary data.</text>
</comment>
<reference evidence="2 3" key="1">
    <citation type="submission" date="2024-10" db="EMBL/GenBank/DDBJ databases">
        <title>The Natural Products Discovery Center: Release of the First 8490 Sequenced Strains for Exploring Actinobacteria Biosynthetic Diversity.</title>
        <authorList>
            <person name="Kalkreuter E."/>
            <person name="Kautsar S.A."/>
            <person name="Yang D."/>
            <person name="Bader C.D."/>
            <person name="Teijaro C.N."/>
            <person name="Fluegel L."/>
            <person name="Davis C.M."/>
            <person name="Simpson J.R."/>
            <person name="Lauterbach L."/>
            <person name="Steele A.D."/>
            <person name="Gui C."/>
            <person name="Meng S."/>
            <person name="Li G."/>
            <person name="Viehrig K."/>
            <person name="Ye F."/>
            <person name="Su P."/>
            <person name="Kiefer A.F."/>
            <person name="Nichols A."/>
            <person name="Cepeda A.J."/>
            <person name="Yan W."/>
            <person name="Fan B."/>
            <person name="Jiang Y."/>
            <person name="Adhikari A."/>
            <person name="Zheng C.-J."/>
            <person name="Schuster L."/>
            <person name="Cowan T.M."/>
            <person name="Smanski M.J."/>
            <person name="Chevrette M.G."/>
            <person name="De Carvalho L.P.S."/>
            <person name="Shen B."/>
        </authorList>
    </citation>
    <scope>NUCLEOTIDE SEQUENCE [LARGE SCALE GENOMIC DNA]</scope>
    <source>
        <strain evidence="2 3">NPDC015755</strain>
    </source>
</reference>
<dbReference type="RefSeq" id="WP_158994203.1">
    <property type="nucleotide sequence ID" value="NZ_BMTO01000001.1"/>
</dbReference>
<evidence type="ECO:0000256" key="1">
    <source>
        <dbReference type="SAM" id="SignalP"/>
    </source>
</evidence>
<dbReference type="EMBL" id="JBIBSM010000001">
    <property type="protein sequence ID" value="MFF8274926.1"/>
    <property type="molecule type" value="Genomic_DNA"/>
</dbReference>
<accession>A0ABW6Y529</accession>
<proteinExistence type="predicted"/>
<feature type="signal peptide" evidence="1">
    <location>
        <begin position="1"/>
        <end position="20"/>
    </location>
</feature>
<organism evidence="2 3">
    <name type="scientific">Streptomyces lateritius</name>
    <dbReference type="NCBI Taxonomy" id="67313"/>
    <lineage>
        <taxon>Bacteria</taxon>
        <taxon>Bacillati</taxon>
        <taxon>Actinomycetota</taxon>
        <taxon>Actinomycetes</taxon>
        <taxon>Kitasatosporales</taxon>
        <taxon>Streptomycetaceae</taxon>
        <taxon>Streptomyces</taxon>
    </lineage>
</organism>
<keyword evidence="1" id="KW-0732">Signal</keyword>
<evidence type="ECO:0000313" key="3">
    <source>
        <dbReference type="Proteomes" id="UP001603013"/>
    </source>
</evidence>
<keyword evidence="3" id="KW-1185">Reference proteome</keyword>
<feature type="chain" id="PRO_5045340918" description="Lipoprotein" evidence="1">
    <location>
        <begin position="21"/>
        <end position="134"/>
    </location>
</feature>
<dbReference type="PROSITE" id="PS51257">
    <property type="entry name" value="PROKAR_LIPOPROTEIN"/>
    <property type="match status" value="1"/>
</dbReference>
<protein>
    <recommendedName>
        <fullName evidence="4">Lipoprotein</fullName>
    </recommendedName>
</protein>
<sequence>MRTRRAATAAFLAAMVLVTGCGGGGEPEVPEEATGNLEQLAEKAACEPDIQTDAEELRRAKCATPDGAYVLLTFATDRGQREWINEAKDYGGAYLVGRKWTVAGDPRTVARVRERLGGQIETTEPHASHTAGHH</sequence>
<name>A0ABW6Y529_9ACTN</name>
<gene>
    <name evidence="2" type="ORF">ACF05T_02230</name>
</gene>
<evidence type="ECO:0000313" key="2">
    <source>
        <dbReference type="EMBL" id="MFF8274926.1"/>
    </source>
</evidence>
<evidence type="ECO:0008006" key="4">
    <source>
        <dbReference type="Google" id="ProtNLM"/>
    </source>
</evidence>
<dbReference type="Proteomes" id="UP001603013">
    <property type="component" value="Unassembled WGS sequence"/>
</dbReference>